<keyword evidence="1" id="KW-0227">DNA damage</keyword>
<comment type="catalytic activity">
    <reaction evidence="1">
        <text>ATP + H2O = ADP + phosphate + H(+)</text>
        <dbReference type="Rhea" id="RHEA:13065"/>
        <dbReference type="ChEBI" id="CHEBI:15377"/>
        <dbReference type="ChEBI" id="CHEBI:15378"/>
        <dbReference type="ChEBI" id="CHEBI:30616"/>
        <dbReference type="ChEBI" id="CHEBI:43474"/>
        <dbReference type="ChEBI" id="CHEBI:456216"/>
        <dbReference type="EC" id="5.6.2.3"/>
    </reaction>
</comment>
<organism evidence="5 6">
    <name type="scientific">Macrosiphum euphorbiae</name>
    <name type="common">potato aphid</name>
    <dbReference type="NCBI Taxonomy" id="13131"/>
    <lineage>
        <taxon>Eukaryota</taxon>
        <taxon>Metazoa</taxon>
        <taxon>Ecdysozoa</taxon>
        <taxon>Arthropoda</taxon>
        <taxon>Hexapoda</taxon>
        <taxon>Insecta</taxon>
        <taxon>Pterygota</taxon>
        <taxon>Neoptera</taxon>
        <taxon>Paraneoptera</taxon>
        <taxon>Hemiptera</taxon>
        <taxon>Sternorrhyncha</taxon>
        <taxon>Aphidomorpha</taxon>
        <taxon>Aphidoidea</taxon>
        <taxon>Aphididae</taxon>
        <taxon>Macrosiphini</taxon>
        <taxon>Macrosiphum</taxon>
    </lineage>
</organism>
<dbReference type="GO" id="GO:0043139">
    <property type="term" value="F:5'-3' DNA helicase activity"/>
    <property type="evidence" value="ECO:0007669"/>
    <property type="project" value="UniProtKB-EC"/>
</dbReference>
<feature type="domain" description="DNA helicase Pif1-like DEAD-box helicase" evidence="2">
    <location>
        <begin position="881"/>
        <end position="969"/>
    </location>
</feature>
<gene>
    <name evidence="5" type="ORF">MEUPH1_LOCUS4094</name>
</gene>
<dbReference type="GO" id="GO:0006281">
    <property type="term" value="P:DNA repair"/>
    <property type="evidence" value="ECO:0007669"/>
    <property type="project" value="UniProtKB-KW"/>
</dbReference>
<evidence type="ECO:0000259" key="2">
    <source>
        <dbReference type="Pfam" id="PF05970"/>
    </source>
</evidence>
<comment type="cofactor">
    <cofactor evidence="1">
        <name>Mg(2+)</name>
        <dbReference type="ChEBI" id="CHEBI:18420"/>
    </cofactor>
</comment>
<dbReference type="EMBL" id="CARXXK010000001">
    <property type="protein sequence ID" value="CAI6347288.1"/>
    <property type="molecule type" value="Genomic_DNA"/>
</dbReference>
<keyword evidence="1" id="KW-0067">ATP-binding</keyword>
<keyword evidence="1" id="KW-0378">Hydrolase</keyword>
<keyword evidence="1" id="KW-0547">Nucleotide-binding</keyword>
<name>A0AAV0VSC9_9HEMI</name>
<dbReference type="PANTHER" id="PTHR47642">
    <property type="entry name" value="ATP-DEPENDENT DNA HELICASE"/>
    <property type="match status" value="1"/>
</dbReference>
<reference evidence="5 6" key="1">
    <citation type="submission" date="2023-01" db="EMBL/GenBank/DDBJ databases">
        <authorList>
            <person name="Whitehead M."/>
        </authorList>
    </citation>
    <scope>NUCLEOTIDE SEQUENCE [LARGE SCALE GENOMIC DNA]</scope>
</reference>
<dbReference type="PANTHER" id="PTHR47642:SF5">
    <property type="entry name" value="ATP-DEPENDENT DNA HELICASE"/>
    <property type="match status" value="1"/>
</dbReference>
<protein>
    <recommendedName>
        <fullName evidence="1">ATP-dependent DNA helicase</fullName>
        <ecNumber evidence="1">5.6.2.3</ecNumber>
    </recommendedName>
</protein>
<dbReference type="GO" id="GO:0016787">
    <property type="term" value="F:hydrolase activity"/>
    <property type="evidence" value="ECO:0007669"/>
    <property type="project" value="UniProtKB-KW"/>
</dbReference>
<accession>A0AAV0VSC9</accession>
<dbReference type="GO" id="GO:0005524">
    <property type="term" value="F:ATP binding"/>
    <property type="evidence" value="ECO:0007669"/>
    <property type="project" value="UniProtKB-KW"/>
</dbReference>
<dbReference type="EC" id="5.6.2.3" evidence="1"/>
<dbReference type="Proteomes" id="UP001160148">
    <property type="component" value="Unassembled WGS sequence"/>
</dbReference>
<dbReference type="GO" id="GO:0006310">
    <property type="term" value="P:DNA recombination"/>
    <property type="evidence" value="ECO:0007669"/>
    <property type="project" value="UniProtKB-KW"/>
</dbReference>
<evidence type="ECO:0000259" key="4">
    <source>
        <dbReference type="Pfam" id="PF20209"/>
    </source>
</evidence>
<keyword evidence="1" id="KW-0233">DNA recombination</keyword>
<comment type="caution">
    <text evidence="5">The sequence shown here is derived from an EMBL/GenBank/DDBJ whole genome shotgun (WGS) entry which is preliminary data.</text>
</comment>
<keyword evidence="1" id="KW-0234">DNA repair</keyword>
<feature type="domain" description="Helitron helicase-like" evidence="3">
    <location>
        <begin position="275"/>
        <end position="420"/>
    </location>
</feature>
<dbReference type="Gene3D" id="3.40.50.300">
    <property type="entry name" value="P-loop containing nucleotide triphosphate hydrolases"/>
    <property type="match status" value="1"/>
</dbReference>
<dbReference type="GO" id="GO:0000723">
    <property type="term" value="P:telomere maintenance"/>
    <property type="evidence" value="ECO:0007669"/>
    <property type="project" value="InterPro"/>
</dbReference>
<keyword evidence="1" id="KW-0347">Helicase</keyword>
<dbReference type="Pfam" id="PF20209">
    <property type="entry name" value="DUF6570"/>
    <property type="match status" value="1"/>
</dbReference>
<dbReference type="SUPFAM" id="SSF52540">
    <property type="entry name" value="P-loop containing nucleoside triphosphate hydrolases"/>
    <property type="match status" value="1"/>
</dbReference>
<evidence type="ECO:0000256" key="1">
    <source>
        <dbReference type="RuleBase" id="RU363044"/>
    </source>
</evidence>
<dbReference type="Pfam" id="PF05970">
    <property type="entry name" value="PIF1"/>
    <property type="match status" value="1"/>
</dbReference>
<evidence type="ECO:0000313" key="6">
    <source>
        <dbReference type="Proteomes" id="UP001160148"/>
    </source>
</evidence>
<dbReference type="InterPro" id="IPR010285">
    <property type="entry name" value="DNA_helicase_pif1-like_DEAD"/>
</dbReference>
<dbReference type="InterPro" id="IPR046700">
    <property type="entry name" value="DUF6570"/>
</dbReference>
<evidence type="ECO:0000313" key="5">
    <source>
        <dbReference type="EMBL" id="CAI6347288.1"/>
    </source>
</evidence>
<comment type="similarity">
    <text evidence="1">Belongs to the helicase family.</text>
</comment>
<keyword evidence="6" id="KW-1185">Reference proteome</keyword>
<dbReference type="InterPro" id="IPR027417">
    <property type="entry name" value="P-loop_NTPase"/>
</dbReference>
<sequence>MATFNGFKYPPIPEYLPNIDFLTERLISPRIPFMTIRRLRHVHGQYGIYGQVINVPVTVNTMVNRLPRNIEEDHSVYVHIKRKKIHKSSFVQGLVNKNHIKLWLKYLITTPLYKFYNITIDDSFFNDNLLFKQTQLELQELFKNDLINELSEDVPLEDSVTAQQQTLLWNDEKYLRIAPGENNHPLSLLFDEHAEELSFPTIFLGQFRKFSEGLTITPFQMATSELRRKDRRGVTPQHLLYLAMKILRIRVRDSLTVAFKHTGKNNYVTRQQIESTEYIHDCLETNLAFLKAIPNSAWYWSSRKKDLFSIIRQKGKPTLFLTLSANEIGWRNLLKLLYKFKNNGIEISDKDLDLMHFIDVSTLINEDAVTCAVYFYKLVSVMLNILKSKQFSPFGKFAVIDYFLRIEFQHRGSPHAHILLYLDNAPQNPLNTDYDKAIELIDALFSISENAASNNIKLQTHKHTFTCYKKIISNKNQQCRFEAPFMPSRKTVILIPMQKTDVGFTNYSKRYREIRINLENNDYTDIEDFYAKNYISSDDDYFNILRAGIKRPKPFIKRTPAEKWHNQFNPFILSTVRSNMDIQLITEEYSCAQYVVDYVNKTNRGISNLQRRIIETMNEHPEFDIVEITRKISVDTINNVEMTSQEVAWFLLRQPMSKSSVVVAYIPTIWPQDRERVRKTAKQLQLLDDDSTDIWKENWFDKYSKRPIGLNEITLAQYVSKYYINNKKEHMQRKTSRVIRYRNYDISDLNEYKREMVTLHIAFRNEDDDILADAKYISIYNQYEDIILHRRREFESDLDIQKTKDICRQLCRENDSDDEEVENFVNILPEENRFDQLWNNPNSDANDDIRLATLNKLSAIVKKKQNLMDNNAFWLLIRSTNNAQKSILFEVIFHLSTPNRKPLQLFLTGPAGCGKTFVIKLIMECYNRFTQTDGFCNAYITCASTGKAAVAIDGTTVHTAFKISLSKSLQRKFYNNIKLYLNIQKLSL</sequence>
<dbReference type="AlphaFoldDB" id="A0AAV0VSC9"/>
<dbReference type="Pfam" id="PF14214">
    <property type="entry name" value="Helitron_like_N"/>
    <property type="match status" value="1"/>
</dbReference>
<evidence type="ECO:0000259" key="3">
    <source>
        <dbReference type="Pfam" id="PF14214"/>
    </source>
</evidence>
<dbReference type="InterPro" id="IPR051055">
    <property type="entry name" value="PIF1_helicase"/>
</dbReference>
<proteinExistence type="inferred from homology"/>
<dbReference type="InterPro" id="IPR025476">
    <property type="entry name" value="Helitron_helicase-like"/>
</dbReference>
<feature type="domain" description="DUF6570" evidence="4">
    <location>
        <begin position="5"/>
        <end position="123"/>
    </location>
</feature>